<evidence type="ECO:0000313" key="1">
    <source>
        <dbReference type="EMBL" id="MBP1996959.1"/>
    </source>
</evidence>
<dbReference type="Proteomes" id="UP001519287">
    <property type="component" value="Unassembled WGS sequence"/>
</dbReference>
<reference evidence="1 2" key="1">
    <citation type="submission" date="2021-03" db="EMBL/GenBank/DDBJ databases">
        <title>Genomic Encyclopedia of Type Strains, Phase IV (KMG-IV): sequencing the most valuable type-strain genomes for metagenomic binning, comparative biology and taxonomic classification.</title>
        <authorList>
            <person name="Goeker M."/>
        </authorList>
    </citation>
    <scope>NUCLEOTIDE SEQUENCE [LARGE SCALE GENOMIC DNA]</scope>
    <source>
        <strain evidence="1 2">DSM 26048</strain>
    </source>
</reference>
<dbReference type="Pfam" id="PF18616">
    <property type="entry name" value="CdiI_3"/>
    <property type="match status" value="1"/>
</dbReference>
<keyword evidence="2" id="KW-1185">Reference proteome</keyword>
<proteinExistence type="predicted"/>
<accession>A0ABS4JE18</accession>
<evidence type="ECO:0000313" key="2">
    <source>
        <dbReference type="Proteomes" id="UP001519287"/>
    </source>
</evidence>
<name>A0ABS4JE18_9BACL</name>
<dbReference type="InterPro" id="IPR040547">
    <property type="entry name" value="CdiI"/>
</dbReference>
<dbReference type="CDD" id="cd20691">
    <property type="entry name" value="CdiI_EC536-like"/>
    <property type="match status" value="1"/>
</dbReference>
<gene>
    <name evidence="1" type="ORF">J2Z66_008637</name>
</gene>
<dbReference type="RefSeq" id="WP_209979853.1">
    <property type="nucleotide sequence ID" value="NZ_JAGGLB010000062.1"/>
</dbReference>
<organism evidence="1 2">
    <name type="scientific">Paenibacillus eucommiae</name>
    <dbReference type="NCBI Taxonomy" id="1355755"/>
    <lineage>
        <taxon>Bacteria</taxon>
        <taxon>Bacillati</taxon>
        <taxon>Bacillota</taxon>
        <taxon>Bacilli</taxon>
        <taxon>Bacillales</taxon>
        <taxon>Paenibacillaceae</taxon>
        <taxon>Paenibacillus</taxon>
    </lineage>
</organism>
<protein>
    <submittedName>
        <fullName evidence="1">Uncharacterized protein</fullName>
    </submittedName>
</protein>
<dbReference type="EMBL" id="JAGGLB010000062">
    <property type="protein sequence ID" value="MBP1996959.1"/>
    <property type="molecule type" value="Genomic_DNA"/>
</dbReference>
<comment type="caution">
    <text evidence="1">The sequence shown here is derived from an EMBL/GenBank/DDBJ whole genome shotgun (WGS) entry which is preliminary data.</text>
</comment>
<sequence>MKFKDIDISKSLNELEKNDWGNAPDHSTRLMLKAHELRKLPLKLWTNEDFRLMILQHISLEYLVPIVLYRLAKNPFTSGELFVGDLLNAVVSIKEDFWKQHNDLHYELDTIIETLKIDIETFSEILTNYNYSYELGNKME</sequence>